<keyword evidence="4" id="KW-1185">Reference proteome</keyword>
<evidence type="ECO:0000313" key="4">
    <source>
        <dbReference type="Proteomes" id="UP001583193"/>
    </source>
</evidence>
<evidence type="ECO:0000256" key="1">
    <source>
        <dbReference type="SAM" id="MobiDB-lite"/>
    </source>
</evidence>
<feature type="compositionally biased region" description="Low complexity" evidence="1">
    <location>
        <begin position="686"/>
        <end position="696"/>
    </location>
</feature>
<dbReference type="Pfam" id="PF25326">
    <property type="entry name" value="ARM_SRB8"/>
    <property type="match status" value="1"/>
</dbReference>
<comment type="caution">
    <text evidence="3">The sequence shown here is derived from an EMBL/GenBank/DDBJ whole genome shotgun (WGS) entry which is preliminary data.</text>
</comment>
<proteinExistence type="predicted"/>
<name>A0ABR3WTD0_9EURO</name>
<dbReference type="Proteomes" id="UP001583193">
    <property type="component" value="Unassembled WGS sequence"/>
</dbReference>
<dbReference type="InterPro" id="IPR057344">
    <property type="entry name" value="ARM_SRB8"/>
</dbReference>
<reference evidence="3 4" key="1">
    <citation type="journal article" date="2024" name="IMA Fungus">
        <title>IMA Genome - F19 : A genome assembly and annotation guide to empower mycologists, including annotated draft genome sequences of Ceratocystis pirilliformis, Diaporthe australafricana, Fusarium ophioides, Paecilomyces lecythidis, and Sporothrix stenoceras.</title>
        <authorList>
            <person name="Aylward J."/>
            <person name="Wilson A.M."/>
            <person name="Visagie C.M."/>
            <person name="Spraker J."/>
            <person name="Barnes I."/>
            <person name="Buitendag C."/>
            <person name="Ceriani C."/>
            <person name="Del Mar Angel L."/>
            <person name="du Plessis D."/>
            <person name="Fuchs T."/>
            <person name="Gasser K."/>
            <person name="Kramer D."/>
            <person name="Li W."/>
            <person name="Munsamy K."/>
            <person name="Piso A."/>
            <person name="Price J.L."/>
            <person name="Sonnekus B."/>
            <person name="Thomas C."/>
            <person name="van der Nest A."/>
            <person name="van Dijk A."/>
            <person name="van Heerden A."/>
            <person name="van Vuuren N."/>
            <person name="Yilmaz N."/>
            <person name="Duong T.A."/>
            <person name="van der Merwe N.A."/>
            <person name="Wingfield M.J."/>
            <person name="Wingfield B.D."/>
        </authorList>
    </citation>
    <scope>NUCLEOTIDE SEQUENCE [LARGE SCALE GENOMIC DNA]</scope>
    <source>
        <strain evidence="3 4">CMW 18167</strain>
    </source>
</reference>
<accession>A0ABR3WTD0</accession>
<organism evidence="3 4">
    <name type="scientific">Paecilomyces lecythidis</name>
    <dbReference type="NCBI Taxonomy" id="3004212"/>
    <lineage>
        <taxon>Eukaryota</taxon>
        <taxon>Fungi</taxon>
        <taxon>Dikarya</taxon>
        <taxon>Ascomycota</taxon>
        <taxon>Pezizomycotina</taxon>
        <taxon>Eurotiomycetes</taxon>
        <taxon>Eurotiomycetidae</taxon>
        <taxon>Eurotiales</taxon>
        <taxon>Thermoascaceae</taxon>
        <taxon>Paecilomyces</taxon>
    </lineage>
</organism>
<feature type="compositionally biased region" description="Polar residues" evidence="1">
    <location>
        <begin position="697"/>
        <end position="709"/>
    </location>
</feature>
<protein>
    <submittedName>
        <fullName evidence="3">RNA polymerase II mediator complex subunit</fullName>
    </submittedName>
</protein>
<evidence type="ECO:0000313" key="3">
    <source>
        <dbReference type="EMBL" id="KAL1866584.1"/>
    </source>
</evidence>
<feature type="domain" description="SRB8 ARM-like" evidence="2">
    <location>
        <begin position="1"/>
        <end position="99"/>
    </location>
</feature>
<evidence type="ECO:0000259" key="2">
    <source>
        <dbReference type="Pfam" id="PF25326"/>
    </source>
</evidence>
<gene>
    <name evidence="3" type="primary">SRB8_2</name>
    <name evidence="3" type="ORF">Plec18167_009041</name>
</gene>
<sequence length="777" mass="85030">MEMFGDISMLADILNDVASSDNIIVLASVVDTLNYHFDSFTIIGAMMGLWRTSVNAWFRVKSAGLSTRELVYSLVELGLRLPTEASTVAVLRQELFRLDCRSMLTASSPVSDHMVDTMSSEKWMSNEDLDQLLSSATGMEESTLTTVFGTLSKRLESAGSADGSIALDDTYRHLVQLRSFNSKLFDTLLIKWIGQIIKSTPRPRLSKVLVPLVGVGCVTLKGFFALARKILQLESSAAISELTILRLELLGLLCPLSPMQRDTCNLVAYRFAIAQQEFLSKNSEEVLDMVRETGDSFAAYTASDSTEATLLSFHACSVPLLCHLLIRNPQSVIERRLQRLCDESRTTAHAVQKALNLLLGFDDKTGSTLIEAENTLISADDFSLPFCQMKLQILFNAESTEGTKNDIIDVIFKTAVADIRAKRSNWVDMVVAMSTEVVQQIRQRAERGFLSVALSDSPVSESQVDEPGAQDIAMVYLTIVEELAYSIPDTGVPSIAALLTEKMGILLNKHIALQNSVRHFPRNDGALATDEIDPTLSTFGRHSAFWVTTLLRMTVIHCSAFVGSSAAGKPSLLDQTRLLVTICIIAILQCPSGLTPESQNAAYLPEQQRDQSHRGLQTYAFDVAACLVDYLPEDVRQHCTRFLKERCPSSLHVRNNPRLIYLLGPVADLGTFTQPQTAVGSPPPTSGSACTPSSSSNLGTATPAGLQSGQPVMALAGPFEDQSHPANRLRIQNHGRVVGVYPFRPWEMLEEAAPVLGVNDTAVALGFFSARKTTELQ</sequence>
<dbReference type="EMBL" id="JAVDPF010000050">
    <property type="protein sequence ID" value="KAL1866584.1"/>
    <property type="molecule type" value="Genomic_DNA"/>
</dbReference>
<feature type="region of interest" description="Disordered" evidence="1">
    <location>
        <begin position="674"/>
        <end position="709"/>
    </location>
</feature>